<evidence type="ECO:0000256" key="2">
    <source>
        <dbReference type="ARBA" id="ARBA00022618"/>
    </source>
</evidence>
<evidence type="ECO:0000256" key="5">
    <source>
        <dbReference type="ARBA" id="ARBA00022960"/>
    </source>
</evidence>
<comment type="function">
    <text evidence="9">Reutilizes the intact tripeptide L-alanyl-gamma-D-glutamyl-meso-diaminopimelate by linking it to UDP-N-acetylmuramate.</text>
</comment>
<evidence type="ECO:0000256" key="9">
    <source>
        <dbReference type="HAMAP-Rule" id="MF_02020"/>
    </source>
</evidence>
<evidence type="ECO:0000256" key="4">
    <source>
        <dbReference type="ARBA" id="ARBA00022840"/>
    </source>
</evidence>
<dbReference type="EMBL" id="JBHRUG010000050">
    <property type="protein sequence ID" value="MFC3286316.1"/>
    <property type="molecule type" value="Genomic_DNA"/>
</dbReference>
<keyword evidence="9" id="KW-0460">Magnesium</keyword>
<dbReference type="SUPFAM" id="SSF53623">
    <property type="entry name" value="MurD-like peptide ligases, catalytic domain"/>
    <property type="match status" value="1"/>
</dbReference>
<dbReference type="InterPro" id="IPR000713">
    <property type="entry name" value="Mur_ligase_N"/>
</dbReference>
<dbReference type="EC" id="6.3.2.45" evidence="9"/>
<keyword evidence="2 9" id="KW-0132">Cell division</keyword>
<reference evidence="14" key="1">
    <citation type="journal article" date="2019" name="Int. J. Syst. Evol. Microbiol.">
        <title>The Global Catalogue of Microorganisms (GCM) 10K type strain sequencing project: providing services to taxonomists for standard genome sequencing and annotation.</title>
        <authorList>
            <consortium name="The Broad Institute Genomics Platform"/>
            <consortium name="The Broad Institute Genome Sequencing Center for Infectious Disease"/>
            <person name="Wu L."/>
            <person name="Ma J."/>
        </authorList>
    </citation>
    <scope>NUCLEOTIDE SEQUENCE [LARGE SCALE GENOMIC DNA]</scope>
    <source>
        <strain evidence="14">CECT 7698</strain>
    </source>
</reference>
<evidence type="ECO:0000259" key="11">
    <source>
        <dbReference type="Pfam" id="PF02875"/>
    </source>
</evidence>
<dbReference type="InterPro" id="IPR050061">
    <property type="entry name" value="MurCDEF_pg_biosynth"/>
</dbReference>
<evidence type="ECO:0000259" key="10">
    <source>
        <dbReference type="Pfam" id="PF01225"/>
    </source>
</evidence>
<comment type="cofactor">
    <cofactor evidence="9">
        <name>Mg(2+)</name>
        <dbReference type="ChEBI" id="CHEBI:18420"/>
    </cofactor>
</comment>
<evidence type="ECO:0000256" key="7">
    <source>
        <dbReference type="ARBA" id="ARBA00023306"/>
    </source>
</evidence>
<accession>A0ABV7LVK7</accession>
<evidence type="ECO:0000313" key="14">
    <source>
        <dbReference type="Proteomes" id="UP001595579"/>
    </source>
</evidence>
<organism evidence="13 14">
    <name type="scientific">Litchfieldella rifensis</name>
    <dbReference type="NCBI Taxonomy" id="762643"/>
    <lineage>
        <taxon>Bacteria</taxon>
        <taxon>Pseudomonadati</taxon>
        <taxon>Pseudomonadota</taxon>
        <taxon>Gammaproteobacteria</taxon>
        <taxon>Oceanospirillales</taxon>
        <taxon>Halomonadaceae</taxon>
        <taxon>Litchfieldella</taxon>
    </lineage>
</organism>
<dbReference type="SUPFAM" id="SSF53244">
    <property type="entry name" value="MurD-like peptide ligases, peptide-binding domain"/>
    <property type="match status" value="1"/>
</dbReference>
<evidence type="ECO:0000313" key="13">
    <source>
        <dbReference type="EMBL" id="MFC3286316.1"/>
    </source>
</evidence>
<dbReference type="Pfam" id="PF08245">
    <property type="entry name" value="Mur_ligase_M"/>
    <property type="match status" value="1"/>
</dbReference>
<dbReference type="GO" id="GO:0106418">
    <property type="term" value="F:UDP-N-acetylmuramate-L-alanyl-gamma-D-glutamyl-meso-2,6-diaminoheptanedioate ligase activity"/>
    <property type="evidence" value="ECO:0007669"/>
    <property type="project" value="UniProtKB-EC"/>
</dbReference>
<dbReference type="InterPro" id="IPR004101">
    <property type="entry name" value="Mur_ligase_C"/>
</dbReference>
<evidence type="ECO:0000259" key="12">
    <source>
        <dbReference type="Pfam" id="PF08245"/>
    </source>
</evidence>
<proteinExistence type="inferred from homology"/>
<dbReference type="InterPro" id="IPR013221">
    <property type="entry name" value="Mur_ligase_cen"/>
</dbReference>
<evidence type="ECO:0000256" key="3">
    <source>
        <dbReference type="ARBA" id="ARBA00022741"/>
    </source>
</evidence>
<keyword evidence="4 9" id="KW-0067">ATP-binding</keyword>
<evidence type="ECO:0000256" key="6">
    <source>
        <dbReference type="ARBA" id="ARBA00022984"/>
    </source>
</evidence>
<dbReference type="PANTHER" id="PTHR43445">
    <property type="entry name" value="UDP-N-ACETYLMURAMATE--L-ALANINE LIGASE-RELATED"/>
    <property type="match status" value="1"/>
</dbReference>
<comment type="pathway">
    <text evidence="9">Cell wall biogenesis; peptidoglycan recycling.</text>
</comment>
<feature type="binding site" evidence="9">
    <location>
        <begin position="110"/>
        <end position="116"/>
    </location>
    <ligand>
        <name>ATP</name>
        <dbReference type="ChEBI" id="CHEBI:30616"/>
    </ligand>
</feature>
<feature type="domain" description="Mur ligase N-terminal catalytic" evidence="10">
    <location>
        <begin position="2"/>
        <end position="98"/>
    </location>
</feature>
<keyword evidence="3 9" id="KW-0547">Nucleotide-binding</keyword>
<keyword evidence="7 9" id="KW-0131">Cell cycle</keyword>
<dbReference type="PANTHER" id="PTHR43445:SF5">
    <property type="entry name" value="UDP-N-ACETYLMURAMATE--L-ALANYL-GAMMA-D-GLUTAMYL-MESO-2,6-DIAMINOHEPTANDIOATE LIGASE"/>
    <property type="match status" value="1"/>
</dbReference>
<dbReference type="HAMAP" id="MF_02020">
    <property type="entry name" value="Mpl"/>
    <property type="match status" value="1"/>
</dbReference>
<evidence type="ECO:0000256" key="8">
    <source>
        <dbReference type="ARBA" id="ARBA00023316"/>
    </source>
</evidence>
<keyword evidence="14" id="KW-1185">Reference proteome</keyword>
<dbReference type="Proteomes" id="UP001595579">
    <property type="component" value="Unassembled WGS sequence"/>
</dbReference>
<dbReference type="InterPro" id="IPR036565">
    <property type="entry name" value="Mur-like_cat_sf"/>
</dbReference>
<dbReference type="Pfam" id="PF02875">
    <property type="entry name" value="Mur_ligase_C"/>
    <property type="match status" value="1"/>
</dbReference>
<gene>
    <name evidence="9 13" type="primary">mpl</name>
    <name evidence="13" type="ORF">ACFOEV_22165</name>
</gene>
<keyword evidence="5 9" id="KW-0133">Cell shape</keyword>
<feature type="domain" description="Mur ligase central" evidence="12">
    <location>
        <begin position="108"/>
        <end position="297"/>
    </location>
</feature>
<dbReference type="RefSeq" id="WP_386777261.1">
    <property type="nucleotide sequence ID" value="NZ_JBHRUG010000050.1"/>
</dbReference>
<feature type="domain" description="Mur ligase C-terminal" evidence="11">
    <location>
        <begin position="319"/>
        <end position="441"/>
    </location>
</feature>
<keyword evidence="8 9" id="KW-0961">Cell wall biogenesis/degradation</keyword>
<dbReference type="InterPro" id="IPR005757">
    <property type="entry name" value="Mpl"/>
</dbReference>
<dbReference type="SUPFAM" id="SSF51984">
    <property type="entry name" value="MurCD N-terminal domain"/>
    <property type="match status" value="1"/>
</dbReference>
<name>A0ABV7LVK7_9GAMM</name>
<dbReference type="Pfam" id="PF01225">
    <property type="entry name" value="Mur_ligase"/>
    <property type="match status" value="1"/>
</dbReference>
<sequence>MHVHILGICGTFMGSLALLARELGHRVSGSDANVYPPMSVQLREAGIELLEGYAADNLEPRPDLVVIGNALSRGNPEVEAVLAARLPYVSGPQWLAEHVLPGRRVIAVAGTHGKTTTASLLAWLLESAELAPGFLIGGVPRNFGVSARLGAEGAPFVVEADEYDTAFFDKRSKFVHYRPEIAILGNLEFDHADIFPDLAAIERQFHHLVRTVPGNGQLLVADDEPALERVLEQGCWTPVAHLGTAADSPWRIALEREDASRFRVIHETPEISEDAVVDWHLSGEYNARNALAALAAAHACGVDLARGCAALSRFESPRRRQEVRGEVAGIQVIDDFAHHPTAIAATLQGLRAATPKGRLLAVIEPRSNTMRLGTLRSRLAESVAQADQAWWYQPPELDWSLADVIEGSTIPSHLRGDLDDLVAAVVAEARALDRIVVMSNGGFGGIHDKLLAALEVAHGER</sequence>
<comment type="caution">
    <text evidence="13">The sequence shown here is derived from an EMBL/GenBank/DDBJ whole genome shotgun (WGS) entry which is preliminary data.</text>
</comment>
<comment type="catalytic activity">
    <reaction evidence="9">
        <text>UDP-N-acetyl-alpha-D-muramate + L-alanyl-gamma-D-glutamyl-meso-2,6-diaminopimelate + ATP = UDP-N-acetyl-alpha-D-muramoyl-L-alanyl-gamma-D-glutamyl-meso-2,6-diaminopimelate + ADP + phosphate + H(+)</text>
        <dbReference type="Rhea" id="RHEA:29563"/>
        <dbReference type="ChEBI" id="CHEBI:15378"/>
        <dbReference type="ChEBI" id="CHEBI:30616"/>
        <dbReference type="ChEBI" id="CHEBI:43474"/>
        <dbReference type="ChEBI" id="CHEBI:61401"/>
        <dbReference type="ChEBI" id="CHEBI:70757"/>
        <dbReference type="ChEBI" id="CHEBI:83905"/>
        <dbReference type="ChEBI" id="CHEBI:456216"/>
        <dbReference type="EC" id="6.3.2.45"/>
    </reaction>
</comment>
<dbReference type="Gene3D" id="3.40.50.720">
    <property type="entry name" value="NAD(P)-binding Rossmann-like Domain"/>
    <property type="match status" value="1"/>
</dbReference>
<dbReference type="InterPro" id="IPR036615">
    <property type="entry name" value="Mur_ligase_C_dom_sf"/>
</dbReference>
<dbReference type="Gene3D" id="3.40.1190.10">
    <property type="entry name" value="Mur-like, catalytic domain"/>
    <property type="match status" value="1"/>
</dbReference>
<keyword evidence="6 9" id="KW-0573">Peptidoglycan synthesis</keyword>
<evidence type="ECO:0000256" key="1">
    <source>
        <dbReference type="ARBA" id="ARBA00022598"/>
    </source>
</evidence>
<protein>
    <recommendedName>
        <fullName evidence="9">UDP-N-acetylmuramate--L-alanyl-gamma-D-glutamyl-meso-2,6-diaminoheptandioate ligase</fullName>
        <ecNumber evidence="9">6.3.2.45</ecNumber>
    </recommendedName>
    <alternativeName>
        <fullName evidence="9">Murein peptide ligase</fullName>
    </alternativeName>
    <alternativeName>
        <fullName evidence="9">UDP-N-acetylmuramate:L-alanyl-gamma-D-glutamyl-meso-diaminopimelate ligase</fullName>
    </alternativeName>
</protein>
<dbReference type="NCBIfam" id="TIGR01081">
    <property type="entry name" value="mpl"/>
    <property type="match status" value="1"/>
</dbReference>
<dbReference type="Gene3D" id="3.90.190.20">
    <property type="entry name" value="Mur ligase, C-terminal domain"/>
    <property type="match status" value="1"/>
</dbReference>
<comment type="similarity">
    <text evidence="9">Belongs to the MurCDEF family. Mpl subfamily.</text>
</comment>
<keyword evidence="1 9" id="KW-0436">Ligase</keyword>